<dbReference type="Proteomes" id="UP000801492">
    <property type="component" value="Unassembled WGS sequence"/>
</dbReference>
<keyword evidence="1" id="KW-0732">Signal</keyword>
<evidence type="ECO:0000313" key="3">
    <source>
        <dbReference type="Proteomes" id="UP000801492"/>
    </source>
</evidence>
<dbReference type="EMBL" id="VTPC01003376">
    <property type="protein sequence ID" value="KAF2898627.1"/>
    <property type="molecule type" value="Genomic_DNA"/>
</dbReference>
<evidence type="ECO:0000256" key="1">
    <source>
        <dbReference type="SAM" id="SignalP"/>
    </source>
</evidence>
<reference evidence="2" key="1">
    <citation type="submission" date="2019-08" db="EMBL/GenBank/DDBJ databases">
        <title>The genome of the North American firefly Photinus pyralis.</title>
        <authorList>
            <consortium name="Photinus pyralis genome working group"/>
            <person name="Fallon T.R."/>
            <person name="Sander Lower S.E."/>
            <person name="Weng J.-K."/>
        </authorList>
    </citation>
    <scope>NUCLEOTIDE SEQUENCE</scope>
    <source>
        <strain evidence="2">TRF0915ILg1</strain>
        <tissue evidence="2">Whole body</tissue>
    </source>
</reference>
<feature type="chain" id="PRO_5035450648" evidence="1">
    <location>
        <begin position="20"/>
        <end position="171"/>
    </location>
</feature>
<keyword evidence="3" id="KW-1185">Reference proteome</keyword>
<name>A0A8K0D957_IGNLU</name>
<organism evidence="2 3">
    <name type="scientific">Ignelater luminosus</name>
    <name type="common">Cucubano</name>
    <name type="synonym">Pyrophorus luminosus</name>
    <dbReference type="NCBI Taxonomy" id="2038154"/>
    <lineage>
        <taxon>Eukaryota</taxon>
        <taxon>Metazoa</taxon>
        <taxon>Ecdysozoa</taxon>
        <taxon>Arthropoda</taxon>
        <taxon>Hexapoda</taxon>
        <taxon>Insecta</taxon>
        <taxon>Pterygota</taxon>
        <taxon>Neoptera</taxon>
        <taxon>Endopterygota</taxon>
        <taxon>Coleoptera</taxon>
        <taxon>Polyphaga</taxon>
        <taxon>Elateriformia</taxon>
        <taxon>Elateroidea</taxon>
        <taxon>Elateridae</taxon>
        <taxon>Agrypninae</taxon>
        <taxon>Pyrophorini</taxon>
        <taxon>Ignelater</taxon>
    </lineage>
</organism>
<gene>
    <name evidence="2" type="ORF">ILUMI_07548</name>
</gene>
<sequence length="171" mass="19324">MKIQLFLFFLLSLNIFTFAVVPYEGIFYVFAEVKQTKEDRAVCNYTLHTLVNSTGMWNFTVTVKTGLDNKYIDTIPFGFQIYCVLESKNVDLTIPPKGENIKKEIVVRWKKPVVEYGSAVCKTNQANSSNTGPTFSVQYDCNTQGLPISIIAAIKELKSIECVDIVIPFDK</sequence>
<accession>A0A8K0D957</accession>
<comment type="caution">
    <text evidence="2">The sequence shown here is derived from an EMBL/GenBank/DDBJ whole genome shotgun (WGS) entry which is preliminary data.</text>
</comment>
<dbReference type="AlphaFoldDB" id="A0A8K0D957"/>
<feature type="signal peptide" evidence="1">
    <location>
        <begin position="1"/>
        <end position="19"/>
    </location>
</feature>
<evidence type="ECO:0000313" key="2">
    <source>
        <dbReference type="EMBL" id="KAF2898627.1"/>
    </source>
</evidence>
<protein>
    <submittedName>
        <fullName evidence="2">Uncharacterized protein</fullName>
    </submittedName>
</protein>
<proteinExistence type="predicted"/>